<keyword evidence="7" id="KW-1185">Reference proteome</keyword>
<name>A0A2N1J9E8_9BASI</name>
<dbReference type="Pfam" id="PF12928">
    <property type="entry name" value="tRNA_int_end_N2"/>
    <property type="match status" value="1"/>
</dbReference>
<reference evidence="6 7" key="1">
    <citation type="submission" date="2017-10" db="EMBL/GenBank/DDBJ databases">
        <title>A novel species of cold-tolerant Malassezia isolated from bats.</title>
        <authorList>
            <person name="Lorch J.M."/>
            <person name="Palmer J.M."/>
            <person name="Vanderwolf K.J."/>
            <person name="Schmidt K.Z."/>
            <person name="Verant M.L."/>
            <person name="Weller T.J."/>
            <person name="Blehert D.S."/>
        </authorList>
    </citation>
    <scope>NUCLEOTIDE SEQUENCE [LARGE SCALE GENOMIC DNA]</scope>
    <source>
        <strain evidence="6 7">NWHC:44797-103</strain>
    </source>
</reference>
<dbReference type="Proteomes" id="UP000232875">
    <property type="component" value="Unassembled WGS sequence"/>
</dbReference>
<protein>
    <submittedName>
        <fullName evidence="6">Sen54p</fullName>
    </submittedName>
</protein>
<dbReference type="OrthoDB" id="408683at2759"/>
<dbReference type="STRING" id="2020962.A0A2N1J9E8"/>
<accession>A0A2N1J9E8</accession>
<evidence type="ECO:0000313" key="6">
    <source>
        <dbReference type="EMBL" id="PKI83179.1"/>
    </source>
</evidence>
<dbReference type="PANTHER" id="PTHR21027:SF1">
    <property type="entry name" value="TRNA-SPLICING ENDONUCLEASE SUBUNIT SEN54"/>
    <property type="match status" value="1"/>
</dbReference>
<comment type="similarity">
    <text evidence="1">Belongs to the SEN54 family.</text>
</comment>
<keyword evidence="2" id="KW-0819">tRNA processing</keyword>
<keyword evidence="4" id="KW-1133">Transmembrane helix</keyword>
<dbReference type="GO" id="GO:0000214">
    <property type="term" value="C:tRNA-intron endonuclease complex"/>
    <property type="evidence" value="ECO:0007669"/>
    <property type="project" value="TreeGrafter"/>
</dbReference>
<dbReference type="InterPro" id="IPR024336">
    <property type="entry name" value="tRNA_splic_suSen54_N"/>
</dbReference>
<evidence type="ECO:0000259" key="5">
    <source>
        <dbReference type="Pfam" id="PF12928"/>
    </source>
</evidence>
<dbReference type="AlphaFoldDB" id="A0A2N1J9E8"/>
<proteinExistence type="inferred from homology"/>
<gene>
    <name evidence="6" type="primary">SEN54</name>
    <name evidence="6" type="ORF">MVES_003082</name>
</gene>
<dbReference type="InterPro" id="IPR024337">
    <property type="entry name" value="tRNA_splic_suSen54"/>
</dbReference>
<dbReference type="EMBL" id="KZ454992">
    <property type="protein sequence ID" value="PKI83179.1"/>
    <property type="molecule type" value="Genomic_DNA"/>
</dbReference>
<organism evidence="6 7">
    <name type="scientific">Malassezia vespertilionis</name>
    <dbReference type="NCBI Taxonomy" id="2020962"/>
    <lineage>
        <taxon>Eukaryota</taxon>
        <taxon>Fungi</taxon>
        <taxon>Dikarya</taxon>
        <taxon>Basidiomycota</taxon>
        <taxon>Ustilaginomycotina</taxon>
        <taxon>Malasseziomycetes</taxon>
        <taxon>Malasseziales</taxon>
        <taxon>Malasseziaceae</taxon>
        <taxon>Malassezia</taxon>
    </lineage>
</organism>
<evidence type="ECO:0000256" key="1">
    <source>
        <dbReference type="ARBA" id="ARBA00005736"/>
    </source>
</evidence>
<keyword evidence="4" id="KW-0472">Membrane</keyword>
<feature type="domain" description="tRNA-splicing endonuclease subunit Sen54 N-terminal" evidence="5">
    <location>
        <begin position="72"/>
        <end position="146"/>
    </location>
</feature>
<evidence type="ECO:0000256" key="3">
    <source>
        <dbReference type="SAM" id="MobiDB-lite"/>
    </source>
</evidence>
<dbReference type="PANTHER" id="PTHR21027">
    <property type="entry name" value="TRNA-SPLICING ENDONUCLEASE SUBUNIT SEN54"/>
    <property type="match status" value="1"/>
</dbReference>
<feature type="region of interest" description="Disordered" evidence="3">
    <location>
        <begin position="1"/>
        <end position="23"/>
    </location>
</feature>
<feature type="transmembrane region" description="Helical" evidence="4">
    <location>
        <begin position="232"/>
        <end position="249"/>
    </location>
</feature>
<evidence type="ECO:0000256" key="4">
    <source>
        <dbReference type="SAM" id="Phobius"/>
    </source>
</evidence>
<evidence type="ECO:0000313" key="7">
    <source>
        <dbReference type="Proteomes" id="UP000232875"/>
    </source>
</evidence>
<keyword evidence="4" id="KW-0812">Transmembrane</keyword>
<evidence type="ECO:0000256" key="2">
    <source>
        <dbReference type="ARBA" id="ARBA00022694"/>
    </source>
</evidence>
<sequence length="448" mass="49795">MAAQANAPHPESEEEEEEDMPDYRVLASIAQKYKTGSLAEAPIIPKRGEKDFEPTGFGGQSKVLAQSRDALFHALSARHAHSSKTLSTATWDPVFMRAFVHTQRGQSCSSMGSTVRRAVGDNVVGCLELYPEEAVYLVERGALDCRFTATPGVVPDEARFAACIPVSVEQAYAQMLGNDGASPARYQIYAYLKRLGYIVQRATLVDGLRASFAQNPATLPARARSLRAKFCALLVYVLGYLAVPLRYMLRILRIRMRMRAAPRGLLGISAHDTYATQFKRTRPPPPEFRICVVETNEHPMLSLCDFDVLFSHIPLSVAAPGAPTTVAATEEEREMLSIREQNRKAYGKQKQASVRHGRTRPPGVHTTTFGKLVSRFAWLVRLLVAALRRWGIFRAAPPQRKTPFNVYLPLKAGRRNVVVAIVDQGTMSLLRFGEAEFKRWRLAGAPVR</sequence>
<dbReference type="GO" id="GO:0000379">
    <property type="term" value="P:tRNA-type intron splice site recognition and cleavage"/>
    <property type="evidence" value="ECO:0007669"/>
    <property type="project" value="TreeGrafter"/>
</dbReference>